<keyword evidence="1" id="KW-1133">Transmembrane helix</keyword>
<feature type="transmembrane region" description="Helical" evidence="1">
    <location>
        <begin position="41"/>
        <end position="60"/>
    </location>
</feature>
<dbReference type="Proteomes" id="UP000198901">
    <property type="component" value="Unassembled WGS sequence"/>
</dbReference>
<name>A0A1G9PUU5_9BACT</name>
<protein>
    <submittedName>
        <fullName evidence="3">Phosphoethanolamine transferase for glucans (OPG), alkaline phosphatase superfamily</fullName>
    </submittedName>
</protein>
<keyword evidence="4" id="KW-1185">Reference proteome</keyword>
<evidence type="ECO:0000259" key="2">
    <source>
        <dbReference type="Pfam" id="PF00884"/>
    </source>
</evidence>
<proteinExistence type="predicted"/>
<feature type="transmembrane region" description="Helical" evidence="1">
    <location>
        <begin position="96"/>
        <end position="114"/>
    </location>
</feature>
<dbReference type="OrthoDB" id="681113at2"/>
<sequence>MSFSKNNILSTGWLHPVLLVLYFIASVWYDSGRSAWGEIGLALLITSGVVGLFWLFFALLAGPGARNASIPATLLALVLLNATYLQFSILHESVRFRITFPVVVGILGLLSFYFRKKQLNLSRIHLYFNLVILASGAWLGWKWINFPQHILTIPEVKVARAGERDVYLLVIDAYAAPHNLKKYWHHDNTAFIDSLKRQGFRVFPHAHSNYNMTQRTLGSMLNLSYLNSLEETRSTEKLLEYIPDNLTTKLFRQQGFRTGWFSLLQEYPGDTRPGTTFLPISYLTYAASRSAAYFVPAVYARIPGAIDEPLEPRFRRLMQRAADFERFVKEPATGRRFGYYHSVFSHPTYVVNARGFDPNIRSVPEMQAYGGTLPFSEQHMLGVVNTILSTGRPSIIVILSDHGYRGIQQIPREEAIREGYENFLAVYETGGVGTDWYEEITPVNVWRKVINHEFGSGMPMLNDSRNR</sequence>
<dbReference type="Pfam" id="PF00884">
    <property type="entry name" value="Sulfatase"/>
    <property type="match status" value="1"/>
</dbReference>
<keyword evidence="1" id="KW-0472">Membrane</keyword>
<dbReference type="InterPro" id="IPR000917">
    <property type="entry name" value="Sulfatase_N"/>
</dbReference>
<evidence type="ECO:0000313" key="4">
    <source>
        <dbReference type="Proteomes" id="UP000198901"/>
    </source>
</evidence>
<gene>
    <name evidence="3" type="ORF">SAMN04488090_2333</name>
</gene>
<feature type="transmembrane region" description="Helical" evidence="1">
    <location>
        <begin position="126"/>
        <end position="144"/>
    </location>
</feature>
<dbReference type="SUPFAM" id="SSF53649">
    <property type="entry name" value="Alkaline phosphatase-like"/>
    <property type="match status" value="1"/>
</dbReference>
<feature type="domain" description="Sulfatase N-terminal" evidence="2">
    <location>
        <begin position="170"/>
        <end position="416"/>
    </location>
</feature>
<feature type="transmembrane region" description="Helical" evidence="1">
    <location>
        <begin position="72"/>
        <end position="90"/>
    </location>
</feature>
<feature type="transmembrane region" description="Helical" evidence="1">
    <location>
        <begin position="12"/>
        <end position="29"/>
    </location>
</feature>
<evidence type="ECO:0000313" key="3">
    <source>
        <dbReference type="EMBL" id="SDM02552.1"/>
    </source>
</evidence>
<dbReference type="STRING" id="563176.SAMN04488090_2333"/>
<dbReference type="InterPro" id="IPR017850">
    <property type="entry name" value="Alkaline_phosphatase_core_sf"/>
</dbReference>
<dbReference type="RefSeq" id="WP_093202014.1">
    <property type="nucleotide sequence ID" value="NZ_FNGS01000004.1"/>
</dbReference>
<organism evidence="3 4">
    <name type="scientific">Siphonobacter aquaeclarae</name>
    <dbReference type="NCBI Taxonomy" id="563176"/>
    <lineage>
        <taxon>Bacteria</taxon>
        <taxon>Pseudomonadati</taxon>
        <taxon>Bacteroidota</taxon>
        <taxon>Cytophagia</taxon>
        <taxon>Cytophagales</taxon>
        <taxon>Cytophagaceae</taxon>
        <taxon>Siphonobacter</taxon>
    </lineage>
</organism>
<dbReference type="Gene3D" id="3.40.720.10">
    <property type="entry name" value="Alkaline Phosphatase, subunit A"/>
    <property type="match status" value="1"/>
</dbReference>
<accession>A0A1G9PUU5</accession>
<dbReference type="AlphaFoldDB" id="A0A1G9PUU5"/>
<keyword evidence="1" id="KW-0812">Transmembrane</keyword>
<evidence type="ECO:0000256" key="1">
    <source>
        <dbReference type="SAM" id="Phobius"/>
    </source>
</evidence>
<keyword evidence="3" id="KW-0808">Transferase</keyword>
<dbReference type="EMBL" id="FNGS01000004">
    <property type="protein sequence ID" value="SDM02552.1"/>
    <property type="molecule type" value="Genomic_DNA"/>
</dbReference>
<dbReference type="GO" id="GO:0016740">
    <property type="term" value="F:transferase activity"/>
    <property type="evidence" value="ECO:0007669"/>
    <property type="project" value="UniProtKB-KW"/>
</dbReference>
<reference evidence="3 4" key="1">
    <citation type="submission" date="2016-10" db="EMBL/GenBank/DDBJ databases">
        <authorList>
            <person name="de Groot N.N."/>
        </authorList>
    </citation>
    <scope>NUCLEOTIDE SEQUENCE [LARGE SCALE GENOMIC DNA]</scope>
    <source>
        <strain evidence="3 4">DSM 21668</strain>
    </source>
</reference>